<comment type="caution">
    <text evidence="1">The sequence shown here is derived from an EMBL/GenBank/DDBJ whole genome shotgun (WGS) entry which is preliminary data.</text>
</comment>
<dbReference type="Proteomes" id="UP000641514">
    <property type="component" value="Unassembled WGS sequence"/>
</dbReference>
<reference evidence="1" key="2">
    <citation type="submission" date="2020-09" db="EMBL/GenBank/DDBJ databases">
        <authorList>
            <person name="Sun Q."/>
            <person name="Zhou Y."/>
        </authorList>
    </citation>
    <scope>NUCLEOTIDE SEQUENCE</scope>
    <source>
        <strain evidence="1">CGMCC 1.15478</strain>
    </source>
</reference>
<dbReference type="AlphaFoldDB" id="A0A916U8S2"/>
<protein>
    <submittedName>
        <fullName evidence="1">Uncharacterized protein</fullName>
    </submittedName>
</protein>
<gene>
    <name evidence="1" type="ORF">GCM10011410_14710</name>
</gene>
<evidence type="ECO:0000313" key="1">
    <source>
        <dbReference type="EMBL" id="GGC63323.1"/>
    </source>
</evidence>
<proteinExistence type="predicted"/>
<accession>A0A916U8S2</accession>
<reference evidence="1" key="1">
    <citation type="journal article" date="2014" name="Int. J. Syst. Evol. Microbiol.">
        <title>Complete genome sequence of Corynebacterium casei LMG S-19264T (=DSM 44701T), isolated from a smear-ripened cheese.</title>
        <authorList>
            <consortium name="US DOE Joint Genome Institute (JGI-PGF)"/>
            <person name="Walter F."/>
            <person name="Albersmeier A."/>
            <person name="Kalinowski J."/>
            <person name="Ruckert C."/>
        </authorList>
    </citation>
    <scope>NUCLEOTIDE SEQUENCE</scope>
    <source>
        <strain evidence="1">CGMCC 1.15478</strain>
    </source>
</reference>
<keyword evidence="2" id="KW-1185">Reference proteome</keyword>
<evidence type="ECO:0000313" key="2">
    <source>
        <dbReference type="Proteomes" id="UP000641514"/>
    </source>
</evidence>
<sequence length="77" mass="8454">MAAVATRHKGEQVEVGALWVGKLGLSHAVPHVAQRRYLDAVAGGKTRRLVSDRSDAILSEFHHKESNNDRDVPLTRA</sequence>
<name>A0A916U8S2_9ACTN</name>
<organism evidence="1 2">
    <name type="scientific">Hoyosella rhizosphaerae</name>
    <dbReference type="NCBI Taxonomy" id="1755582"/>
    <lineage>
        <taxon>Bacteria</taxon>
        <taxon>Bacillati</taxon>
        <taxon>Actinomycetota</taxon>
        <taxon>Actinomycetes</taxon>
        <taxon>Mycobacteriales</taxon>
        <taxon>Hoyosellaceae</taxon>
        <taxon>Hoyosella</taxon>
    </lineage>
</organism>
<dbReference type="EMBL" id="BMJH01000001">
    <property type="protein sequence ID" value="GGC63323.1"/>
    <property type="molecule type" value="Genomic_DNA"/>
</dbReference>